<feature type="signal peptide" evidence="2">
    <location>
        <begin position="1"/>
        <end position="27"/>
    </location>
</feature>
<protein>
    <submittedName>
        <fullName evidence="4">Phytase</fullName>
    </submittedName>
</protein>
<name>A0ABW4N4I5_9CAUL</name>
<organism evidence="4 5">
    <name type="scientific">Phenylobacterium terrae</name>
    <dbReference type="NCBI Taxonomy" id="2665495"/>
    <lineage>
        <taxon>Bacteria</taxon>
        <taxon>Pseudomonadati</taxon>
        <taxon>Pseudomonadota</taxon>
        <taxon>Alphaproteobacteria</taxon>
        <taxon>Caulobacterales</taxon>
        <taxon>Caulobacteraceae</taxon>
        <taxon>Phenylobacterium</taxon>
    </lineage>
</organism>
<keyword evidence="5" id="KW-1185">Reference proteome</keyword>
<dbReference type="Pfam" id="PF02333">
    <property type="entry name" value="Phytase"/>
    <property type="match status" value="1"/>
</dbReference>
<feature type="chain" id="PRO_5045615490" evidence="2">
    <location>
        <begin position="28"/>
        <end position="363"/>
    </location>
</feature>
<comment type="caution">
    <text evidence="4">The sequence shown here is derived from an EMBL/GenBank/DDBJ whole genome shotgun (WGS) entry which is preliminary data.</text>
</comment>
<reference evidence="5" key="1">
    <citation type="journal article" date="2019" name="Int. J. Syst. Evol. Microbiol.">
        <title>The Global Catalogue of Microorganisms (GCM) 10K type strain sequencing project: providing services to taxonomists for standard genome sequencing and annotation.</title>
        <authorList>
            <consortium name="The Broad Institute Genomics Platform"/>
            <consortium name="The Broad Institute Genome Sequencing Center for Infectious Disease"/>
            <person name="Wu L."/>
            <person name="Ma J."/>
        </authorList>
    </citation>
    <scope>NUCLEOTIDE SEQUENCE [LARGE SCALE GENOMIC DNA]</scope>
    <source>
        <strain evidence="5">DFY28</strain>
    </source>
</reference>
<gene>
    <name evidence="4" type="ORF">ACFSC0_16665</name>
</gene>
<evidence type="ECO:0000256" key="1">
    <source>
        <dbReference type="SAM" id="MobiDB-lite"/>
    </source>
</evidence>
<dbReference type="PROSITE" id="PS51257">
    <property type="entry name" value="PROKAR_LIPOPROTEIN"/>
    <property type="match status" value="1"/>
</dbReference>
<dbReference type="InterPro" id="IPR011042">
    <property type="entry name" value="6-blade_b-propeller_TolB-like"/>
</dbReference>
<dbReference type="EMBL" id="JBHUEY010000006">
    <property type="protein sequence ID" value="MFD1785037.1"/>
    <property type="molecule type" value="Genomic_DNA"/>
</dbReference>
<evidence type="ECO:0000313" key="5">
    <source>
        <dbReference type="Proteomes" id="UP001597237"/>
    </source>
</evidence>
<accession>A0ABW4N4I5</accession>
<evidence type="ECO:0000313" key="4">
    <source>
        <dbReference type="EMBL" id="MFD1785037.1"/>
    </source>
</evidence>
<dbReference type="PROSITE" id="PS51662">
    <property type="entry name" value="BP_PHYTASE"/>
    <property type="match status" value="1"/>
</dbReference>
<evidence type="ECO:0000256" key="2">
    <source>
        <dbReference type="SAM" id="SignalP"/>
    </source>
</evidence>
<dbReference type="InterPro" id="IPR003431">
    <property type="entry name" value="B-propeller_Phytase"/>
</dbReference>
<feature type="region of interest" description="Disordered" evidence="1">
    <location>
        <begin position="35"/>
        <end position="54"/>
    </location>
</feature>
<keyword evidence="2" id="KW-0732">Signal</keyword>
<dbReference type="Proteomes" id="UP001597237">
    <property type="component" value="Unassembled WGS sequence"/>
</dbReference>
<dbReference type="RefSeq" id="WP_377281994.1">
    <property type="nucleotide sequence ID" value="NZ_JBHRSI010000005.1"/>
</dbReference>
<feature type="domain" description="BPP" evidence="3">
    <location>
        <begin position="32"/>
        <end position="361"/>
    </location>
</feature>
<proteinExistence type="predicted"/>
<dbReference type="Gene3D" id="2.120.10.30">
    <property type="entry name" value="TolB, C-terminal domain"/>
    <property type="match status" value="1"/>
</dbReference>
<evidence type="ECO:0000259" key="3">
    <source>
        <dbReference type="PROSITE" id="PS51662"/>
    </source>
</evidence>
<dbReference type="SUPFAM" id="SSF50956">
    <property type="entry name" value="Thermostable phytase (3-phytase)"/>
    <property type="match status" value="1"/>
</dbReference>
<sequence>MTFSIRNCFSFASVLASSVLLSSCASFESDAPKMTVGAGTPVPVSGETEPVGTLGDDAADDPEIWADPADPSRAVILGTDKKAGLYVYGLDGKVRQFLPEGQLNNVDLRDGFEVDGRRMVLAGASDRGRMGMTLFLLDPATLEVRTWGHAPTAVSEPYGFCLGRRGDAFIAVMVGKDGDVKQYRIASAAGQPQVTEERSFRLSSQPEGCVVDDATGALYVGEEAKGIWLYALDPAAPAEPRLIAAAPSEQLKPDVEGLALMKDAAGTWLIASSQGDSAFAVWKVDGPEPVYRGRFSAVAANGVDNVTGTDGLAAHAGPIGAYPEGLLVIQDDLDTDGEALTAPQRRQNFKLVDWREVRRALGL</sequence>